<dbReference type="Proteomes" id="UP000515598">
    <property type="component" value="Chromosome"/>
</dbReference>
<sequence length="41" mass="4936">MKKFFRPRASARASVQINFGDKRRTVRYLTFIYDKVSLDRP</sequence>
<reference evidence="1 2" key="1">
    <citation type="submission" date="2020-08" db="EMBL/GenBank/DDBJ databases">
        <title>Phenotypic and transcriptomic analysis of seven clinical Stenotrophomonas maltophilia isolates identify a small set of shared and commonly regulated genes involved in biofilm lifestyle.</title>
        <authorList>
            <person name="Alio I."/>
            <person name="Gudzuhn M."/>
            <person name="Streit W."/>
        </authorList>
    </citation>
    <scope>NUCLEOTIDE SEQUENCE [LARGE SCALE GENOMIC DNA]</scope>
    <source>
        <strain evidence="1 2">UHH_SKK55</strain>
    </source>
</reference>
<evidence type="ECO:0000313" key="2">
    <source>
        <dbReference type="Proteomes" id="UP000515598"/>
    </source>
</evidence>
<dbReference type="AlphaFoldDB" id="A0AAX1ICQ8"/>
<gene>
    <name evidence="1" type="ORF">GPNADHDJ_00972</name>
</gene>
<organism evidence="1 2">
    <name type="scientific">Stenotrophomonas maltophilia</name>
    <name type="common">Pseudomonas maltophilia</name>
    <name type="synonym">Xanthomonas maltophilia</name>
    <dbReference type="NCBI Taxonomy" id="40324"/>
    <lineage>
        <taxon>Bacteria</taxon>
        <taxon>Pseudomonadati</taxon>
        <taxon>Pseudomonadota</taxon>
        <taxon>Gammaproteobacteria</taxon>
        <taxon>Lysobacterales</taxon>
        <taxon>Lysobacteraceae</taxon>
        <taxon>Stenotrophomonas</taxon>
        <taxon>Stenotrophomonas maltophilia group</taxon>
    </lineage>
</organism>
<dbReference type="EMBL" id="CP060025">
    <property type="protein sequence ID" value="QNG76790.1"/>
    <property type="molecule type" value="Genomic_DNA"/>
</dbReference>
<proteinExistence type="predicted"/>
<accession>A0AAX1ICQ8</accession>
<protein>
    <submittedName>
        <fullName evidence="1">Uncharacterized protein</fullName>
    </submittedName>
</protein>
<evidence type="ECO:0000313" key="1">
    <source>
        <dbReference type="EMBL" id="QNG76790.1"/>
    </source>
</evidence>
<name>A0AAX1ICQ8_STEMA</name>